<keyword evidence="2" id="KW-0732">Signal</keyword>
<evidence type="ECO:0000256" key="1">
    <source>
        <dbReference type="SAM" id="MobiDB-lite"/>
    </source>
</evidence>
<name>A0A9W8JNP8_9AGAR</name>
<feature type="compositionally biased region" description="Pro residues" evidence="1">
    <location>
        <begin position="418"/>
        <end position="431"/>
    </location>
</feature>
<evidence type="ECO:0000313" key="4">
    <source>
        <dbReference type="EMBL" id="KAJ2934120.1"/>
    </source>
</evidence>
<evidence type="ECO:0000256" key="2">
    <source>
        <dbReference type="SAM" id="SignalP"/>
    </source>
</evidence>
<accession>A0A9W8JNP8</accession>
<proteinExistence type="predicted"/>
<sequence>MLSGTFTLLVAYALSLALPAAAQTPEFTGQLLLQPSLNNNKCLTAASDSNGAQVTIQTCTGAAAQKWTFTGGTVRVFSNKCLDVTDGLNKDGTKLQVWTCSANNANQQWYYNKWDNLLSWTGKGKCVDVPEGNLSDGNRLQVWGCYNKNPNQVWYTGYRPNALPDKSQNGQYGTNTCGTGSSQSSNCQTAWINSGSDFCLWAPPYPGKIGDTERVAVAWCSKSGRGTRTIPNGTLKGVHFVKTNEYVQVTGVGDFTKMNIPKGDDGGELDNRGADGKGNPIGGLVFGNTFGAGLQYHEWTSFISEKEFCFRACIGPRSKQLCNHIYDVMGCWWNIPANYDANVYEECVGDPATPMGVYGTSTWYQGVSPTPARHPPPKSSNCKPLPSVSVGPVVARRGEDGHSGFAKRHHEARGPHPVALPFPGATPPPVL</sequence>
<organism evidence="4 5">
    <name type="scientific">Candolleomyces eurysporus</name>
    <dbReference type="NCBI Taxonomy" id="2828524"/>
    <lineage>
        <taxon>Eukaryota</taxon>
        <taxon>Fungi</taxon>
        <taxon>Dikarya</taxon>
        <taxon>Basidiomycota</taxon>
        <taxon>Agaricomycotina</taxon>
        <taxon>Agaricomycetes</taxon>
        <taxon>Agaricomycetidae</taxon>
        <taxon>Agaricales</taxon>
        <taxon>Agaricineae</taxon>
        <taxon>Psathyrellaceae</taxon>
        <taxon>Candolleomyces</taxon>
    </lineage>
</organism>
<feature type="domain" description="Ricin B lectin" evidence="3">
    <location>
        <begin position="28"/>
        <end position="157"/>
    </location>
</feature>
<dbReference type="SUPFAM" id="SSF50370">
    <property type="entry name" value="Ricin B-like lectins"/>
    <property type="match status" value="1"/>
</dbReference>
<feature type="signal peptide" evidence="2">
    <location>
        <begin position="1"/>
        <end position="22"/>
    </location>
</feature>
<gene>
    <name evidence="4" type="ORF">H1R20_g3011</name>
</gene>
<evidence type="ECO:0000259" key="3">
    <source>
        <dbReference type="SMART" id="SM00458"/>
    </source>
</evidence>
<dbReference type="Proteomes" id="UP001140091">
    <property type="component" value="Unassembled WGS sequence"/>
</dbReference>
<evidence type="ECO:0000313" key="5">
    <source>
        <dbReference type="Proteomes" id="UP001140091"/>
    </source>
</evidence>
<protein>
    <recommendedName>
        <fullName evidence="3">Ricin B lectin domain-containing protein</fullName>
    </recommendedName>
</protein>
<feature type="region of interest" description="Disordered" evidence="1">
    <location>
        <begin position="396"/>
        <end position="431"/>
    </location>
</feature>
<dbReference type="Gene3D" id="2.80.10.50">
    <property type="match status" value="2"/>
</dbReference>
<reference evidence="4" key="1">
    <citation type="submission" date="2022-06" db="EMBL/GenBank/DDBJ databases">
        <title>Genome Sequence of Candolleomyces eurysporus.</title>
        <authorList>
            <person name="Buettner E."/>
        </authorList>
    </citation>
    <scope>NUCLEOTIDE SEQUENCE</scope>
    <source>
        <strain evidence="4">VTCC 930004</strain>
    </source>
</reference>
<comment type="caution">
    <text evidence="4">The sequence shown here is derived from an EMBL/GenBank/DDBJ whole genome shotgun (WGS) entry which is preliminary data.</text>
</comment>
<feature type="non-terminal residue" evidence="4">
    <location>
        <position position="431"/>
    </location>
</feature>
<dbReference type="PROSITE" id="PS50231">
    <property type="entry name" value="RICIN_B_LECTIN"/>
    <property type="match status" value="1"/>
</dbReference>
<dbReference type="InterPro" id="IPR000772">
    <property type="entry name" value="Ricin_B_lectin"/>
</dbReference>
<dbReference type="OrthoDB" id="2564904at2759"/>
<dbReference type="InterPro" id="IPR035992">
    <property type="entry name" value="Ricin_B-like_lectins"/>
</dbReference>
<dbReference type="Pfam" id="PF00652">
    <property type="entry name" value="Ricin_B_lectin"/>
    <property type="match status" value="1"/>
</dbReference>
<feature type="chain" id="PRO_5040797470" description="Ricin B lectin domain-containing protein" evidence="2">
    <location>
        <begin position="23"/>
        <end position="431"/>
    </location>
</feature>
<dbReference type="AlphaFoldDB" id="A0A9W8JNP8"/>
<dbReference type="SMART" id="SM00458">
    <property type="entry name" value="RICIN"/>
    <property type="match status" value="1"/>
</dbReference>
<keyword evidence="5" id="KW-1185">Reference proteome</keyword>
<dbReference type="CDD" id="cd00161">
    <property type="entry name" value="beta-trefoil_Ricin-like"/>
    <property type="match status" value="1"/>
</dbReference>
<feature type="region of interest" description="Disordered" evidence="1">
    <location>
        <begin position="368"/>
        <end position="387"/>
    </location>
</feature>
<dbReference type="EMBL" id="JANBPK010000726">
    <property type="protein sequence ID" value="KAJ2934120.1"/>
    <property type="molecule type" value="Genomic_DNA"/>
</dbReference>